<protein>
    <recommendedName>
        <fullName evidence="6">30S ribosomal protein S19e</fullName>
    </recommendedName>
</protein>
<dbReference type="InterPro" id="IPR036388">
    <property type="entry name" value="WH-like_DNA-bd_sf"/>
</dbReference>
<dbReference type="Pfam" id="PF01090">
    <property type="entry name" value="Ribosomal_S19e"/>
    <property type="match status" value="1"/>
</dbReference>
<keyword evidence="3" id="KW-0687">Ribonucleoprotein</keyword>
<dbReference type="GO" id="GO:0022627">
    <property type="term" value="C:cytosolic small ribosomal subunit"/>
    <property type="evidence" value="ECO:0007669"/>
    <property type="project" value="TreeGrafter"/>
</dbReference>
<name>A0A2R6AA03_9ARCH</name>
<dbReference type="InterPro" id="IPR001266">
    <property type="entry name" value="Ribosomal_eS19"/>
</dbReference>
<reference evidence="4 5" key="1">
    <citation type="submission" date="2017-04" db="EMBL/GenBank/DDBJ databases">
        <title>Novel microbial lineages endemic to geothermal iron-oxide mats fill important gaps in the evolutionary history of Archaea.</title>
        <authorList>
            <person name="Jay Z.J."/>
            <person name="Beam J.P."/>
            <person name="Dlakic M."/>
            <person name="Rusch D.B."/>
            <person name="Kozubal M.A."/>
            <person name="Inskeep W.P."/>
        </authorList>
    </citation>
    <scope>NUCLEOTIDE SEQUENCE [LARGE SCALE GENOMIC DNA]</scope>
    <source>
        <strain evidence="4">OSP_D</strain>
    </source>
</reference>
<proteinExistence type="inferred from homology"/>
<organism evidence="4 5">
    <name type="scientific">Candidatus Marsarchaeota G1 archaeon OSP_D</name>
    <dbReference type="NCBI Taxonomy" id="1978155"/>
    <lineage>
        <taxon>Archaea</taxon>
        <taxon>Candidatus Marsarchaeota</taxon>
        <taxon>Candidatus Marsarchaeota group 1</taxon>
    </lineage>
</organism>
<dbReference type="GO" id="GO:0006412">
    <property type="term" value="P:translation"/>
    <property type="evidence" value="ECO:0007669"/>
    <property type="project" value="InterPro"/>
</dbReference>
<dbReference type="SUPFAM" id="SSF46785">
    <property type="entry name" value="Winged helix' DNA-binding domain"/>
    <property type="match status" value="1"/>
</dbReference>
<evidence type="ECO:0000256" key="1">
    <source>
        <dbReference type="ARBA" id="ARBA00010014"/>
    </source>
</evidence>
<comment type="caution">
    <text evidence="4">The sequence shown here is derived from an EMBL/GenBank/DDBJ whole genome shotgun (WGS) entry which is preliminary data.</text>
</comment>
<dbReference type="PANTHER" id="PTHR11710">
    <property type="entry name" value="40S RIBOSOMAL PROTEIN S19"/>
    <property type="match status" value="1"/>
</dbReference>
<evidence type="ECO:0000256" key="3">
    <source>
        <dbReference type="ARBA" id="ARBA00023274"/>
    </source>
</evidence>
<comment type="similarity">
    <text evidence="1">Belongs to the eukaryotic ribosomal protein eS19 family.</text>
</comment>
<dbReference type="GO" id="GO:0003735">
    <property type="term" value="F:structural constituent of ribosome"/>
    <property type="evidence" value="ECO:0007669"/>
    <property type="project" value="InterPro"/>
</dbReference>
<evidence type="ECO:0000313" key="5">
    <source>
        <dbReference type="Proteomes" id="UP000240880"/>
    </source>
</evidence>
<dbReference type="GO" id="GO:0003723">
    <property type="term" value="F:RNA binding"/>
    <property type="evidence" value="ECO:0007669"/>
    <property type="project" value="TreeGrafter"/>
</dbReference>
<dbReference type="Proteomes" id="UP000240880">
    <property type="component" value="Unassembled WGS sequence"/>
</dbReference>
<dbReference type="SMART" id="SM01413">
    <property type="entry name" value="Ribosomal_S19e"/>
    <property type="match status" value="1"/>
</dbReference>
<gene>
    <name evidence="4" type="ORF">B9Q01_05825</name>
</gene>
<evidence type="ECO:0000256" key="2">
    <source>
        <dbReference type="ARBA" id="ARBA00022980"/>
    </source>
</evidence>
<sequence length="165" mass="19010">MVLSEENFTTLIYLVNHDKLISRLAQRLKSEFNELQPPSWVRFVKTSVGNLEPPSDPDWWYVRAASILRKLALKQSLSVKALSYQYGTRWRRGRRRERSVPGSAGLIRRILQALEEAKLVQKKANLGRTLSPQGKSLIESVARELLQKQLEEQPNIKIYLEAIKA</sequence>
<evidence type="ECO:0000313" key="4">
    <source>
        <dbReference type="EMBL" id="PSN83145.1"/>
    </source>
</evidence>
<accession>A0A2R6AA03</accession>
<evidence type="ECO:0008006" key="6">
    <source>
        <dbReference type="Google" id="ProtNLM"/>
    </source>
</evidence>
<dbReference type="Gene3D" id="1.10.10.10">
    <property type="entry name" value="Winged helix-like DNA-binding domain superfamily/Winged helix DNA-binding domain"/>
    <property type="match status" value="1"/>
</dbReference>
<dbReference type="PANTHER" id="PTHR11710:SF0">
    <property type="entry name" value="40S RIBOSOMAL PROTEIN S19"/>
    <property type="match status" value="1"/>
</dbReference>
<dbReference type="EMBL" id="NEXC01000035">
    <property type="protein sequence ID" value="PSN83145.1"/>
    <property type="molecule type" value="Genomic_DNA"/>
</dbReference>
<dbReference type="InterPro" id="IPR036390">
    <property type="entry name" value="WH_DNA-bd_sf"/>
</dbReference>
<keyword evidence="2" id="KW-0689">Ribosomal protein</keyword>
<dbReference type="AlphaFoldDB" id="A0A2R6AA03"/>
<dbReference type="GO" id="GO:0000028">
    <property type="term" value="P:ribosomal small subunit assembly"/>
    <property type="evidence" value="ECO:0007669"/>
    <property type="project" value="TreeGrafter"/>
</dbReference>